<sequence length="663" mass="73704">MPLPITSNATLHALTERLASHSRSLSPFQFATDRLAAYRQPAPPPQLPTLQLSSRHQDVPQAHPVENGKGPDDKAAVRCHAGNRYPLTGQHSDKRCARCEEDELDLFVADMGLVMRREFDCWVEQCWTEAFHHLFTKTLPTLVIHLILTGSSPTFLRRQIVHGGPNLDLMFQTQILEIMYTELELRLSGERPSEVGSRPPINLSPIPQPNAPTPGMPRDGVCFQSLAHQHGLAGEDDDHGMCLCQLTTCLGCFHAAAQTRKGPISLLPYELANTSVSSGWTGGVESSAQAQARRSGFYATVPKRQDLPAGQGFTRNTKSQHVSRPPPMFPHPQMTDVLAVEEHLRWRLKEMGAADPAVEARYGPSTNAPAALEGVDLPELDDPSEDGSVRSVPITANGPPKGKLVKVSRGKGKVRRVVNGVVPPKKREDASGKKDEKSKALCYLPKEWAEADPSVRSTAIVLTFRHFVRLLHLVAVTTSPFSYPSYPKDIADLYRVHPIALYRRLAEPSVSRRKNSRELRPWQECMDKWAEELGAREKTQGNKLVNEDRHADAVEFYTRAISLDSKKTVYFSNRAVALNALGEHARAEQDCKYILSKDGKNGKAFYQRAVARKGLGRWREAEADLKEVLRYQPGNESAKKLMSLVRAQVAQLPKQSAKDAMEF</sequence>
<reference evidence="6" key="1">
    <citation type="submission" date="2023-02" db="EMBL/GenBank/DDBJ databases">
        <title>Identification and recombinant expression of a fungal hydrolase from Papiliotrema laurentii that hydrolyzes apple cutin and clears colloidal polyester polyurethane.</title>
        <authorList>
            <consortium name="DOE Joint Genome Institute"/>
            <person name="Roman V.A."/>
            <person name="Bojanowski C."/>
            <person name="Crable B.R."/>
            <person name="Wagner D.N."/>
            <person name="Hung C.S."/>
            <person name="Nadeau L.J."/>
            <person name="Schratz L."/>
            <person name="Haridas S."/>
            <person name="Pangilinan J."/>
            <person name="Lipzen A."/>
            <person name="Na H."/>
            <person name="Yan M."/>
            <person name="Ng V."/>
            <person name="Grigoriev I.V."/>
            <person name="Spatafora J.W."/>
            <person name="Barlow D."/>
            <person name="Biffinger J."/>
            <person name="Kelley-Loughnane N."/>
            <person name="Varaljay V.A."/>
            <person name="Crookes-Goodson W.J."/>
        </authorList>
    </citation>
    <scope>NUCLEOTIDE SEQUENCE</scope>
    <source>
        <strain evidence="6">5307AH</strain>
    </source>
</reference>
<keyword evidence="2" id="KW-0963">Cytoplasm</keyword>
<feature type="compositionally biased region" description="Polar residues" evidence="5">
    <location>
        <begin position="313"/>
        <end position="322"/>
    </location>
</feature>
<evidence type="ECO:0000256" key="5">
    <source>
        <dbReference type="SAM" id="MobiDB-lite"/>
    </source>
</evidence>
<feature type="region of interest" description="Disordered" evidence="5">
    <location>
        <begin position="191"/>
        <end position="213"/>
    </location>
</feature>
<dbReference type="SUPFAM" id="SSF48452">
    <property type="entry name" value="TPR-like"/>
    <property type="match status" value="1"/>
</dbReference>
<evidence type="ECO:0000256" key="4">
    <source>
        <dbReference type="ARBA" id="ARBA00022803"/>
    </source>
</evidence>
<dbReference type="GO" id="GO:0031072">
    <property type="term" value="F:heat shock protein binding"/>
    <property type="evidence" value="ECO:0007669"/>
    <property type="project" value="TreeGrafter"/>
</dbReference>
<name>A0AAD9L669_PAPLA</name>
<dbReference type="PANTHER" id="PTHR45984:SF1">
    <property type="entry name" value="SPAG1 AXONEMAL DYNEIN ASSEMBLY FACTOR"/>
    <property type="match status" value="1"/>
</dbReference>
<feature type="region of interest" description="Disordered" evidence="5">
    <location>
        <begin position="379"/>
        <end position="409"/>
    </location>
</feature>
<dbReference type="InterPro" id="IPR019734">
    <property type="entry name" value="TPR_rpt"/>
</dbReference>
<dbReference type="GO" id="GO:0005739">
    <property type="term" value="C:mitochondrion"/>
    <property type="evidence" value="ECO:0007669"/>
    <property type="project" value="TreeGrafter"/>
</dbReference>
<gene>
    <name evidence="6" type="ORF">DB88DRAFT_437664</name>
</gene>
<dbReference type="EMBL" id="JAODAN010000004">
    <property type="protein sequence ID" value="KAK1925131.1"/>
    <property type="molecule type" value="Genomic_DNA"/>
</dbReference>
<keyword evidence="4" id="KW-0802">TPR repeat</keyword>
<dbReference type="Gene3D" id="1.25.40.10">
    <property type="entry name" value="Tetratricopeptide repeat domain"/>
    <property type="match status" value="1"/>
</dbReference>
<protein>
    <submittedName>
        <fullName evidence="6">Serine/threonine protein phosphatase</fullName>
    </submittedName>
</protein>
<keyword evidence="7" id="KW-1185">Reference proteome</keyword>
<dbReference type="Proteomes" id="UP001182556">
    <property type="component" value="Unassembled WGS sequence"/>
</dbReference>
<organism evidence="6 7">
    <name type="scientific">Papiliotrema laurentii</name>
    <name type="common">Cryptococcus laurentii</name>
    <dbReference type="NCBI Taxonomy" id="5418"/>
    <lineage>
        <taxon>Eukaryota</taxon>
        <taxon>Fungi</taxon>
        <taxon>Dikarya</taxon>
        <taxon>Basidiomycota</taxon>
        <taxon>Agaricomycotina</taxon>
        <taxon>Tremellomycetes</taxon>
        <taxon>Tremellales</taxon>
        <taxon>Rhynchogastremaceae</taxon>
        <taxon>Papiliotrema</taxon>
    </lineage>
</organism>
<evidence type="ECO:0000256" key="2">
    <source>
        <dbReference type="ARBA" id="ARBA00022490"/>
    </source>
</evidence>
<dbReference type="PANTHER" id="PTHR45984">
    <property type="entry name" value="RNA (RNA) POLYMERASE II ASSOCIATED PROTEIN HOMOLOG"/>
    <property type="match status" value="1"/>
</dbReference>
<dbReference type="GO" id="GO:0006626">
    <property type="term" value="P:protein targeting to mitochondrion"/>
    <property type="evidence" value="ECO:0007669"/>
    <property type="project" value="TreeGrafter"/>
</dbReference>
<feature type="region of interest" description="Disordered" evidence="5">
    <location>
        <begin position="39"/>
        <end position="72"/>
    </location>
</feature>
<keyword evidence="3" id="KW-0677">Repeat</keyword>
<proteinExistence type="predicted"/>
<feature type="region of interest" description="Disordered" evidence="5">
    <location>
        <begin position="299"/>
        <end position="332"/>
    </location>
</feature>
<comment type="subcellular location">
    <subcellularLocation>
        <location evidence="1">Cytoplasm</location>
    </subcellularLocation>
</comment>
<dbReference type="GO" id="GO:0005829">
    <property type="term" value="C:cytosol"/>
    <property type="evidence" value="ECO:0007669"/>
    <property type="project" value="TreeGrafter"/>
</dbReference>
<evidence type="ECO:0000256" key="3">
    <source>
        <dbReference type="ARBA" id="ARBA00022737"/>
    </source>
</evidence>
<dbReference type="SMART" id="SM00028">
    <property type="entry name" value="TPR"/>
    <property type="match status" value="3"/>
</dbReference>
<dbReference type="InterPro" id="IPR051982">
    <property type="entry name" value="CiliaryAsmbly_MitoImport"/>
</dbReference>
<dbReference type="InterPro" id="IPR011990">
    <property type="entry name" value="TPR-like_helical_dom_sf"/>
</dbReference>
<evidence type="ECO:0000313" key="6">
    <source>
        <dbReference type="EMBL" id="KAK1925131.1"/>
    </source>
</evidence>
<accession>A0AAD9L669</accession>
<comment type="caution">
    <text evidence="6">The sequence shown here is derived from an EMBL/GenBank/DDBJ whole genome shotgun (WGS) entry which is preliminary data.</text>
</comment>
<evidence type="ECO:0000313" key="7">
    <source>
        <dbReference type="Proteomes" id="UP001182556"/>
    </source>
</evidence>
<dbReference type="AlphaFoldDB" id="A0AAD9L669"/>
<evidence type="ECO:0000256" key="1">
    <source>
        <dbReference type="ARBA" id="ARBA00004496"/>
    </source>
</evidence>